<dbReference type="CDD" id="cd02440">
    <property type="entry name" value="AdoMet_MTases"/>
    <property type="match status" value="2"/>
</dbReference>
<dbReference type="InterPro" id="IPR013217">
    <property type="entry name" value="Methyltransf_12"/>
</dbReference>
<dbReference type="AlphaFoldDB" id="A0A1B0CX52"/>
<feature type="domain" description="Methyltransferase type 12" evidence="1">
    <location>
        <begin position="41"/>
        <end position="139"/>
    </location>
</feature>
<proteinExistence type="predicted"/>
<sequence>MNVKPNFSLQRKFSRIRDVHMEAFVEKYKNLLKWKSNERILDIGCGTGDLTYKYVYPLLPPDFSKFILTDVSDEALTKAKEFFDEDPRVEFENLDVVCELQKELEGKFDHIFSAFCLMWINDQKKAFENIYKLLIPGGGCFLVLVSKHFVPDIVYELLEKPKWKKFVPDVQKAYPFPYRSEADPVKTVEELMKTVGFVNVKVYLEETTFAFYDEEEFLGFFESFPNPMGCMTPEEKEDYLKEALELAFARKVINKSETMTDFKIDLLNKYTRIRDVHLSAYLSKHKSLLKWKPEAKIADIGCGTGDLSYKFIYPQLPKDFSQFVCMDISRDMLQQAKMRFAGKPKVSFEHLDLTAKVEEKNKERFDYVFSAYLLMWIADQRKAFENIYQLLTPGGGCFHVLVNKHPFMSTIFQLVEKSRWKKYVPVRSEMYPFHYATDVDPVGTIKDMMEAIGYVN</sequence>
<accession>A0A1B0CX52</accession>
<dbReference type="PANTHER" id="PTHR43861:SF1">
    <property type="entry name" value="TRANS-ACONITATE 2-METHYLTRANSFERASE"/>
    <property type="match status" value="1"/>
</dbReference>
<organism evidence="3 4">
    <name type="scientific">Lutzomyia longipalpis</name>
    <name type="common">Sand fly</name>
    <dbReference type="NCBI Taxonomy" id="7200"/>
    <lineage>
        <taxon>Eukaryota</taxon>
        <taxon>Metazoa</taxon>
        <taxon>Ecdysozoa</taxon>
        <taxon>Arthropoda</taxon>
        <taxon>Hexapoda</taxon>
        <taxon>Insecta</taxon>
        <taxon>Pterygota</taxon>
        <taxon>Neoptera</taxon>
        <taxon>Endopterygota</taxon>
        <taxon>Diptera</taxon>
        <taxon>Nematocera</taxon>
        <taxon>Psychodoidea</taxon>
        <taxon>Psychodidae</taxon>
        <taxon>Lutzomyia</taxon>
        <taxon>Lutzomyia</taxon>
    </lineage>
</organism>
<keyword evidence="4" id="KW-1185">Reference proteome</keyword>
<dbReference type="PANTHER" id="PTHR43861">
    <property type="entry name" value="TRANS-ACONITATE 2-METHYLTRANSFERASE-RELATED"/>
    <property type="match status" value="1"/>
</dbReference>
<dbReference type="VEuPathDB" id="VectorBase:LLOJ009588"/>
<dbReference type="Proteomes" id="UP000092461">
    <property type="component" value="Unassembled WGS sequence"/>
</dbReference>
<reference evidence="2" key="2">
    <citation type="journal article" date="2020" name="BMC">
        <title>Leishmania infection induces a limited differential gene expression in the sand fly midgut.</title>
        <authorList>
            <person name="Coutinho-Abreu I.V."/>
            <person name="Serafim T.D."/>
            <person name="Meneses C."/>
            <person name="Kamhawi S."/>
            <person name="Oliveira F."/>
            <person name="Valenzuela J.G."/>
        </authorList>
    </citation>
    <scope>NUCLEOTIDE SEQUENCE</scope>
    <source>
        <strain evidence="2">Jacobina</strain>
        <tissue evidence="2">Midgut</tissue>
    </source>
</reference>
<evidence type="ECO:0000259" key="1">
    <source>
        <dbReference type="Pfam" id="PF08242"/>
    </source>
</evidence>
<dbReference type="InterPro" id="IPR029063">
    <property type="entry name" value="SAM-dependent_MTases_sf"/>
</dbReference>
<reference evidence="3" key="3">
    <citation type="submission" date="2020-05" db="UniProtKB">
        <authorList>
            <consortium name="EnsemblMetazoa"/>
        </authorList>
    </citation>
    <scope>IDENTIFICATION</scope>
    <source>
        <strain evidence="3">Jacobina</strain>
    </source>
</reference>
<evidence type="ECO:0000313" key="4">
    <source>
        <dbReference type="Proteomes" id="UP000092461"/>
    </source>
</evidence>
<feature type="domain" description="Methyltransferase type 12" evidence="1">
    <location>
        <begin position="299"/>
        <end position="396"/>
    </location>
</feature>
<dbReference type="SUPFAM" id="SSF53335">
    <property type="entry name" value="S-adenosyl-L-methionine-dependent methyltransferases"/>
    <property type="match status" value="2"/>
</dbReference>
<keyword evidence="2" id="KW-0489">Methyltransferase</keyword>
<dbReference type="EMBL" id="AJWK01033252">
    <property type="status" value="NOT_ANNOTATED_CDS"/>
    <property type="molecule type" value="Genomic_DNA"/>
</dbReference>
<name>A0A1B0CX52_LUTLO</name>
<evidence type="ECO:0000313" key="3">
    <source>
        <dbReference type="EnsemblMetazoa" id="LLOJ009588-PA"/>
    </source>
</evidence>
<dbReference type="Pfam" id="PF08242">
    <property type="entry name" value="Methyltransf_12"/>
    <property type="match status" value="2"/>
</dbReference>
<evidence type="ECO:0000313" key="2">
    <source>
        <dbReference type="EMBL" id="MBC1173711.1"/>
    </source>
</evidence>
<dbReference type="EMBL" id="GITU01005008">
    <property type="protein sequence ID" value="MBC1173711.1"/>
    <property type="molecule type" value="Transcribed_RNA"/>
</dbReference>
<dbReference type="VEuPathDB" id="VectorBase:LLONM1_004211"/>
<dbReference type="Gene3D" id="3.40.50.150">
    <property type="entry name" value="Vaccinia Virus protein VP39"/>
    <property type="match status" value="2"/>
</dbReference>
<dbReference type="EnsemblMetazoa" id="LLOJ009588-RA">
    <property type="protein sequence ID" value="LLOJ009588-PA"/>
    <property type="gene ID" value="LLOJ009588"/>
</dbReference>
<dbReference type="GO" id="GO:0008168">
    <property type="term" value="F:methyltransferase activity"/>
    <property type="evidence" value="ECO:0007669"/>
    <property type="project" value="UniProtKB-KW"/>
</dbReference>
<protein>
    <submittedName>
        <fullName evidence="2">Putative juvenile hormone acid o-methyltransferase-like protein</fullName>
    </submittedName>
</protein>
<dbReference type="GO" id="GO:0032259">
    <property type="term" value="P:methylation"/>
    <property type="evidence" value="ECO:0007669"/>
    <property type="project" value="UniProtKB-KW"/>
</dbReference>
<reference evidence="4" key="1">
    <citation type="submission" date="2012-05" db="EMBL/GenBank/DDBJ databases">
        <title>Whole Genome Assembly of Lutzomyia longipalpis.</title>
        <authorList>
            <person name="Richards S."/>
            <person name="Qu C."/>
            <person name="Dillon R."/>
            <person name="Worley K."/>
            <person name="Scherer S."/>
            <person name="Batterton M."/>
            <person name="Taylor A."/>
            <person name="Hawes A."/>
            <person name="Hernandez B."/>
            <person name="Kovar C."/>
            <person name="Mandapat C."/>
            <person name="Pham C."/>
            <person name="Qu C."/>
            <person name="Jing C."/>
            <person name="Bess C."/>
            <person name="Bandaranaike D."/>
            <person name="Ngo D."/>
            <person name="Ongeri F."/>
            <person name="Arias F."/>
            <person name="Lara F."/>
            <person name="Weissenberger G."/>
            <person name="Kamau G."/>
            <person name="Han H."/>
            <person name="Shen H."/>
            <person name="Dinh H."/>
            <person name="Khalil I."/>
            <person name="Jones J."/>
            <person name="Shafer J."/>
            <person name="Jayaseelan J."/>
            <person name="Quiroz J."/>
            <person name="Blankenburg K."/>
            <person name="Nguyen L."/>
            <person name="Jackson L."/>
            <person name="Francisco L."/>
            <person name="Tang L.-Y."/>
            <person name="Pu L.-L."/>
            <person name="Perales L."/>
            <person name="Lorensuhewa L."/>
            <person name="Munidasa M."/>
            <person name="Coyle M."/>
            <person name="Taylor M."/>
            <person name="Puazo M."/>
            <person name="Firestine M."/>
            <person name="Scheel M."/>
            <person name="Javaid M."/>
            <person name="Wang M."/>
            <person name="Li M."/>
            <person name="Tabassum N."/>
            <person name="Saada N."/>
            <person name="Osuji N."/>
            <person name="Aqrawi P."/>
            <person name="Fu Q."/>
            <person name="Thornton R."/>
            <person name="Raj R."/>
            <person name="Goodspeed R."/>
            <person name="Mata R."/>
            <person name="Najjar R."/>
            <person name="Gubbala S."/>
            <person name="Lee S."/>
            <person name="Denson S."/>
            <person name="Patil S."/>
            <person name="Macmil S."/>
            <person name="Qi S."/>
            <person name="Matskevitch T."/>
            <person name="Palculict T."/>
            <person name="Mathew T."/>
            <person name="Vee V."/>
            <person name="Velamala V."/>
            <person name="Korchina V."/>
            <person name="Cai W."/>
            <person name="Liu W."/>
            <person name="Dai W."/>
            <person name="Zou X."/>
            <person name="Zhu Y."/>
            <person name="Zhang Y."/>
            <person name="Wu Y.-Q."/>
            <person name="Xin Y."/>
            <person name="Nazarath L."/>
            <person name="Kovar C."/>
            <person name="Han Y."/>
            <person name="Muzny D."/>
            <person name="Gibbs R."/>
        </authorList>
    </citation>
    <scope>NUCLEOTIDE SEQUENCE [LARGE SCALE GENOMIC DNA]</scope>
    <source>
        <strain evidence="4">Jacobina</strain>
    </source>
</reference>
<dbReference type="VEuPathDB" id="VectorBase:LLONM1_007855"/>
<keyword evidence="2" id="KW-0808">Transferase</keyword>